<dbReference type="PANTHER" id="PTHR43581:SF2">
    <property type="entry name" value="EXCINUCLEASE ATPASE SUBUNIT"/>
    <property type="match status" value="1"/>
</dbReference>
<keyword evidence="3" id="KW-1185">Reference proteome</keyword>
<reference evidence="2 3" key="1">
    <citation type="submission" date="2020-09" db="EMBL/GenBank/DDBJ databases">
        <title>Sphingomonas sp., a new species isolated from pork steak.</title>
        <authorList>
            <person name="Heidler von Heilborn D."/>
        </authorList>
    </citation>
    <scope>NUCLEOTIDE SEQUENCE [LARGE SCALE GENOMIC DNA]</scope>
    <source>
        <strain evidence="3">S8-3T</strain>
    </source>
</reference>
<dbReference type="CDD" id="cd00267">
    <property type="entry name" value="ABC_ATPase"/>
    <property type="match status" value="1"/>
</dbReference>
<dbReference type="EMBL" id="CP061038">
    <property type="protein sequence ID" value="QNQ11470.1"/>
    <property type="molecule type" value="Genomic_DNA"/>
</dbReference>
<evidence type="ECO:0000313" key="3">
    <source>
        <dbReference type="Proteomes" id="UP000516148"/>
    </source>
</evidence>
<dbReference type="AlphaFoldDB" id="A0A7H0LP67"/>
<dbReference type="Pfam" id="PF13304">
    <property type="entry name" value="AAA_21"/>
    <property type="match status" value="1"/>
</dbReference>
<gene>
    <name evidence="2" type="ORF">H3Z74_10230</name>
</gene>
<accession>A0A7H0LP67</accession>
<evidence type="ECO:0000313" key="2">
    <source>
        <dbReference type="EMBL" id="QNQ11470.1"/>
    </source>
</evidence>
<dbReference type="Gene3D" id="3.40.50.300">
    <property type="entry name" value="P-loop containing nucleotide triphosphate hydrolases"/>
    <property type="match status" value="2"/>
</dbReference>
<dbReference type="InterPro" id="IPR003959">
    <property type="entry name" value="ATPase_AAA_core"/>
</dbReference>
<organism evidence="2 3">
    <name type="scientific">Sphingomonas alpina</name>
    <dbReference type="NCBI Taxonomy" id="653931"/>
    <lineage>
        <taxon>Bacteria</taxon>
        <taxon>Pseudomonadati</taxon>
        <taxon>Pseudomonadota</taxon>
        <taxon>Alphaproteobacteria</taxon>
        <taxon>Sphingomonadales</taxon>
        <taxon>Sphingomonadaceae</taxon>
        <taxon>Sphingomonas</taxon>
    </lineage>
</organism>
<dbReference type="GO" id="GO:0016887">
    <property type="term" value="F:ATP hydrolysis activity"/>
    <property type="evidence" value="ECO:0007669"/>
    <property type="project" value="InterPro"/>
</dbReference>
<dbReference type="KEGG" id="spap:H3Z74_10230"/>
<dbReference type="GO" id="GO:0005524">
    <property type="term" value="F:ATP binding"/>
    <property type="evidence" value="ECO:0007669"/>
    <property type="project" value="InterPro"/>
</dbReference>
<sequence>MAESDFVVPETWITSVEVEGLHNRLSFTVALRAGVNIIYGKNGIGKTTLLHVIANLSEGDVARFSFLRFNRIEVTNNHGQTIKLVKSDSSLTVYIDDQETSYQHGINDLSEAEQQAIRAALGNRATYLPAFRSVLERMRESAYAAQEDRGRPEYEALRRSEWEAIQTEKGYDRAMRREGNLLESNVSKTLRCREWFGHFVPVIRYPSITDVVAGLSDEWTTAQIAINRIEQKQFETAFVEIFSAIAKGDIATEDLDHGPLLEEIRDLVTLDDSPFQGPTKMSAYLQLVNIADSPSNAGRNYGNVLQIYRDKLFERKVERENALKSVNAFQDSVNVFLSTKSFCIGNRSSFRTKLRERSVFIEPEQGKPYGVMALSSGERQIVTMLFSATRSLFRGGCCLIDEPELSLHVDWQRIILKQIEGQHRGRQIIACTHSPEIGADHEDRVQFFEPRIIQTSDDDSNELEESVGL</sequence>
<evidence type="ECO:0000259" key="1">
    <source>
        <dbReference type="Pfam" id="PF13304"/>
    </source>
</evidence>
<proteinExistence type="predicted"/>
<dbReference type="RefSeq" id="WP_187763751.1">
    <property type="nucleotide sequence ID" value="NZ_CP061038.1"/>
</dbReference>
<protein>
    <submittedName>
        <fullName evidence="2">AAA family ATPase</fullName>
    </submittedName>
</protein>
<feature type="domain" description="ATPase AAA-type core" evidence="1">
    <location>
        <begin position="340"/>
        <end position="437"/>
    </location>
</feature>
<dbReference type="Proteomes" id="UP000516148">
    <property type="component" value="Chromosome"/>
</dbReference>
<dbReference type="SUPFAM" id="SSF52540">
    <property type="entry name" value="P-loop containing nucleoside triphosphate hydrolases"/>
    <property type="match status" value="1"/>
</dbReference>
<name>A0A7H0LP67_9SPHN</name>
<dbReference type="InterPro" id="IPR027417">
    <property type="entry name" value="P-loop_NTPase"/>
</dbReference>
<dbReference type="PANTHER" id="PTHR43581">
    <property type="entry name" value="ATP/GTP PHOSPHATASE"/>
    <property type="match status" value="1"/>
</dbReference>
<dbReference type="InterPro" id="IPR051396">
    <property type="entry name" value="Bact_Antivir_Def_Nuclease"/>
</dbReference>